<dbReference type="EMBL" id="NKXS01001001">
    <property type="protein sequence ID" value="PIN21111.1"/>
    <property type="molecule type" value="Genomic_DNA"/>
</dbReference>
<dbReference type="InterPro" id="IPR006501">
    <property type="entry name" value="Pectinesterase_inhib_dom"/>
</dbReference>
<dbReference type="InterPro" id="IPR035513">
    <property type="entry name" value="Invertase/methylesterase_inhib"/>
</dbReference>
<protein>
    <recommendedName>
        <fullName evidence="2">Pectinesterase inhibitor domain-containing protein</fullName>
    </recommendedName>
</protein>
<dbReference type="AlphaFoldDB" id="A0A2G9HUC3"/>
<organism evidence="3 4">
    <name type="scientific">Handroanthus impetiginosus</name>
    <dbReference type="NCBI Taxonomy" id="429701"/>
    <lineage>
        <taxon>Eukaryota</taxon>
        <taxon>Viridiplantae</taxon>
        <taxon>Streptophyta</taxon>
        <taxon>Embryophyta</taxon>
        <taxon>Tracheophyta</taxon>
        <taxon>Spermatophyta</taxon>
        <taxon>Magnoliopsida</taxon>
        <taxon>eudicotyledons</taxon>
        <taxon>Gunneridae</taxon>
        <taxon>Pentapetalae</taxon>
        <taxon>asterids</taxon>
        <taxon>lamiids</taxon>
        <taxon>Lamiales</taxon>
        <taxon>Bignoniaceae</taxon>
        <taxon>Crescentiina</taxon>
        <taxon>Tabebuia alliance</taxon>
        <taxon>Handroanthus</taxon>
    </lineage>
</organism>
<dbReference type="Pfam" id="PF04043">
    <property type="entry name" value="PMEI"/>
    <property type="match status" value="1"/>
</dbReference>
<feature type="chain" id="PRO_5013560528" description="Pectinesterase inhibitor domain-containing protein" evidence="1">
    <location>
        <begin position="27"/>
        <end position="172"/>
    </location>
</feature>
<dbReference type="NCBIfam" id="TIGR01614">
    <property type="entry name" value="PME_inhib"/>
    <property type="match status" value="1"/>
</dbReference>
<name>A0A2G9HUC3_9LAMI</name>
<dbReference type="Gene3D" id="1.20.140.40">
    <property type="entry name" value="Invertase/pectin methylesterase inhibitor family protein"/>
    <property type="match status" value="1"/>
</dbReference>
<evidence type="ECO:0000313" key="3">
    <source>
        <dbReference type="EMBL" id="PIN21111.1"/>
    </source>
</evidence>
<dbReference type="Proteomes" id="UP000231279">
    <property type="component" value="Unassembled WGS sequence"/>
</dbReference>
<accession>A0A2G9HUC3</accession>
<gene>
    <name evidence="3" type="ORF">CDL12_06194</name>
</gene>
<comment type="caution">
    <text evidence="3">The sequence shown here is derived from an EMBL/GenBank/DDBJ whole genome shotgun (WGS) entry which is preliminary data.</text>
</comment>
<keyword evidence="4" id="KW-1185">Reference proteome</keyword>
<evidence type="ECO:0000259" key="2">
    <source>
        <dbReference type="SMART" id="SM00856"/>
    </source>
</evidence>
<dbReference type="GO" id="GO:0004857">
    <property type="term" value="F:enzyme inhibitor activity"/>
    <property type="evidence" value="ECO:0007669"/>
    <property type="project" value="InterPro"/>
</dbReference>
<dbReference type="OrthoDB" id="770764at2759"/>
<evidence type="ECO:0000256" key="1">
    <source>
        <dbReference type="SAM" id="SignalP"/>
    </source>
</evidence>
<reference evidence="4" key="1">
    <citation type="journal article" date="2018" name="Gigascience">
        <title>Genome assembly of the Pink Ipe (Handroanthus impetiginosus, Bignoniaceae), a highly valued, ecologically keystone Neotropical timber forest tree.</title>
        <authorList>
            <person name="Silva-Junior O.B."/>
            <person name="Grattapaglia D."/>
            <person name="Novaes E."/>
            <person name="Collevatti R.G."/>
        </authorList>
    </citation>
    <scope>NUCLEOTIDE SEQUENCE [LARGE SCALE GENOMIC DNA]</scope>
    <source>
        <strain evidence="4">cv. UFG-1</strain>
    </source>
</reference>
<dbReference type="SMART" id="SM00856">
    <property type="entry name" value="PMEI"/>
    <property type="match status" value="1"/>
</dbReference>
<sequence>MALTKTTIRFSLSLLATAAILSTAAAQSSTVNFCDTASNKALCVELINEGKTWAEAMTNALNAVMKKARAGQSIAYGVGPKLPAELQPQTKQSIESTCHEAYDNIIDNLKQCVGFVTDDPYSSLRTYLSATTFSDCTDGLTEFNVSLPEVTEFDKEMLKLSSTLLAVAEKKP</sequence>
<keyword evidence="1" id="KW-0732">Signal</keyword>
<feature type="domain" description="Pectinesterase inhibitor" evidence="2">
    <location>
        <begin position="25"/>
        <end position="167"/>
    </location>
</feature>
<dbReference type="SUPFAM" id="SSF101148">
    <property type="entry name" value="Plant invertase/pectin methylesterase inhibitor"/>
    <property type="match status" value="1"/>
</dbReference>
<proteinExistence type="predicted"/>
<feature type="signal peptide" evidence="1">
    <location>
        <begin position="1"/>
        <end position="26"/>
    </location>
</feature>
<evidence type="ECO:0000313" key="4">
    <source>
        <dbReference type="Proteomes" id="UP000231279"/>
    </source>
</evidence>